<dbReference type="Pfam" id="PF13966">
    <property type="entry name" value="zf-RVT"/>
    <property type="match status" value="1"/>
</dbReference>
<organism evidence="3 4">
    <name type="scientific">Centaurea solstitialis</name>
    <name type="common">yellow star-thistle</name>
    <dbReference type="NCBI Taxonomy" id="347529"/>
    <lineage>
        <taxon>Eukaryota</taxon>
        <taxon>Viridiplantae</taxon>
        <taxon>Streptophyta</taxon>
        <taxon>Embryophyta</taxon>
        <taxon>Tracheophyta</taxon>
        <taxon>Spermatophyta</taxon>
        <taxon>Magnoliopsida</taxon>
        <taxon>eudicotyledons</taxon>
        <taxon>Gunneridae</taxon>
        <taxon>Pentapetalae</taxon>
        <taxon>asterids</taxon>
        <taxon>campanulids</taxon>
        <taxon>Asterales</taxon>
        <taxon>Asteraceae</taxon>
        <taxon>Carduoideae</taxon>
        <taxon>Cardueae</taxon>
        <taxon>Centaureinae</taxon>
        <taxon>Centaurea</taxon>
    </lineage>
</organism>
<dbReference type="PANTHER" id="PTHR36617:SF16">
    <property type="entry name" value="OS04G0516500 PROTEIN"/>
    <property type="match status" value="1"/>
</dbReference>
<keyword evidence="1" id="KW-1133">Transmembrane helix</keyword>
<keyword evidence="1" id="KW-0472">Membrane</keyword>
<dbReference type="PANTHER" id="PTHR36617">
    <property type="entry name" value="PROTEIN, PUTATIVE-RELATED"/>
    <property type="match status" value="1"/>
</dbReference>
<dbReference type="Proteomes" id="UP001172457">
    <property type="component" value="Chromosome 7"/>
</dbReference>
<dbReference type="AlphaFoldDB" id="A0AA38T040"/>
<accession>A0AA38T040</accession>
<feature type="domain" description="Reverse transcriptase zinc-binding" evidence="2">
    <location>
        <begin position="203"/>
        <end position="272"/>
    </location>
</feature>
<sequence length="402" mass="46175">MAKIRKSWLLHGVSQILVIQKFVGWTGGLGIGSLNSANIALLIKWFWRFKTDNNSLWTKVVNQTYWQNRDDTGTWLSIVKTGSSLSSLNLNIDDFFTRKVGNGYDTKFWSDRWVGNTPLKNLFPELFTLESDKTCSIGSRFLHSNSDGAAWTWSWVNTTEAERLADKTWLRNGVDKWCWEGDSDGEYTVSSLRGIIDGVLNPPNDNMCFWNNWLPLRIKCFMWRLLLNRIPTRTNLSKRGVNTPSLLWPLCNLEEETVDHLFCSCSAVKDLWKWMCDWCMIKVEQPASLNQMLLKVLEFGKSIKWRKFLETAVGGLVWFIWKARNNAIFKGAGFSASVFGHCGVRALVFLSLKFVLCLLAFLLALCFNKFRGLCLGVMAEPKLPSDSLFAKYLFLPFYKKKT</sequence>
<comment type="caution">
    <text evidence="3">The sequence shown here is derived from an EMBL/GenBank/DDBJ whole genome shotgun (WGS) entry which is preliminary data.</text>
</comment>
<keyword evidence="1" id="KW-0812">Transmembrane</keyword>
<protein>
    <recommendedName>
        <fullName evidence="2">Reverse transcriptase zinc-binding domain-containing protein</fullName>
    </recommendedName>
</protein>
<name>A0AA38T040_9ASTR</name>
<evidence type="ECO:0000259" key="2">
    <source>
        <dbReference type="Pfam" id="PF13966"/>
    </source>
</evidence>
<dbReference type="InterPro" id="IPR026960">
    <property type="entry name" value="RVT-Znf"/>
</dbReference>
<keyword evidence="4" id="KW-1185">Reference proteome</keyword>
<evidence type="ECO:0000313" key="3">
    <source>
        <dbReference type="EMBL" id="KAJ9542337.1"/>
    </source>
</evidence>
<evidence type="ECO:0000256" key="1">
    <source>
        <dbReference type="SAM" id="Phobius"/>
    </source>
</evidence>
<dbReference type="EMBL" id="JARYMX010000007">
    <property type="protein sequence ID" value="KAJ9542337.1"/>
    <property type="molecule type" value="Genomic_DNA"/>
</dbReference>
<gene>
    <name evidence="3" type="ORF">OSB04_028843</name>
</gene>
<reference evidence="3" key="1">
    <citation type="submission" date="2023-03" db="EMBL/GenBank/DDBJ databases">
        <title>Chromosome-scale reference genome and RAD-based genetic map of yellow starthistle (Centaurea solstitialis) reveal putative structural variation and QTLs associated with invader traits.</title>
        <authorList>
            <person name="Reatini B."/>
            <person name="Cang F.A."/>
            <person name="Jiang Q."/>
            <person name="Mckibben M.T.W."/>
            <person name="Barker M.S."/>
            <person name="Rieseberg L.H."/>
            <person name="Dlugosch K.M."/>
        </authorList>
    </citation>
    <scope>NUCLEOTIDE SEQUENCE</scope>
    <source>
        <strain evidence="3">CAN-66</strain>
        <tissue evidence="3">Leaf</tissue>
    </source>
</reference>
<proteinExistence type="predicted"/>
<feature type="transmembrane region" description="Helical" evidence="1">
    <location>
        <begin position="346"/>
        <end position="367"/>
    </location>
</feature>
<evidence type="ECO:0000313" key="4">
    <source>
        <dbReference type="Proteomes" id="UP001172457"/>
    </source>
</evidence>